<accession>A0AAD9U622</accession>
<dbReference type="SUPFAM" id="SSF53098">
    <property type="entry name" value="Ribonuclease H-like"/>
    <property type="match status" value="1"/>
</dbReference>
<dbReference type="InterPro" id="IPR044730">
    <property type="entry name" value="RNase_H-like_dom_plant"/>
</dbReference>
<name>A0AAD9U622_9ROSI</name>
<keyword evidence="3" id="KW-1185">Reference proteome</keyword>
<dbReference type="CDD" id="cd06222">
    <property type="entry name" value="RNase_H_like"/>
    <property type="match status" value="1"/>
</dbReference>
<dbReference type="Pfam" id="PF13456">
    <property type="entry name" value="RVT_3"/>
    <property type="match status" value="1"/>
</dbReference>
<reference evidence="2" key="1">
    <citation type="journal article" date="2023" name="Plant J.">
        <title>Genome sequences and population genomics provide insights into the demographic history, inbreeding, and mutation load of two 'living fossil' tree species of Dipteronia.</title>
        <authorList>
            <person name="Feng Y."/>
            <person name="Comes H.P."/>
            <person name="Chen J."/>
            <person name="Zhu S."/>
            <person name="Lu R."/>
            <person name="Zhang X."/>
            <person name="Li P."/>
            <person name="Qiu J."/>
            <person name="Olsen K.M."/>
            <person name="Qiu Y."/>
        </authorList>
    </citation>
    <scope>NUCLEOTIDE SEQUENCE</scope>
    <source>
        <strain evidence="2">KIB01</strain>
    </source>
</reference>
<feature type="domain" description="RNase H type-1" evidence="1">
    <location>
        <begin position="59"/>
        <end position="167"/>
    </location>
</feature>
<dbReference type="EMBL" id="JANJYI010000005">
    <property type="protein sequence ID" value="KAK2648201.1"/>
    <property type="molecule type" value="Genomic_DNA"/>
</dbReference>
<evidence type="ECO:0000313" key="2">
    <source>
        <dbReference type="EMBL" id="KAK2648201.1"/>
    </source>
</evidence>
<dbReference type="InterPro" id="IPR002156">
    <property type="entry name" value="RNaseH_domain"/>
</dbReference>
<dbReference type="InterPro" id="IPR012337">
    <property type="entry name" value="RNaseH-like_sf"/>
</dbReference>
<dbReference type="PANTHER" id="PTHR47074:SF75">
    <property type="entry name" value="RNASE H TYPE-1 DOMAIN-CONTAINING PROTEIN"/>
    <property type="match status" value="1"/>
</dbReference>
<comment type="caution">
    <text evidence="2">The sequence shown here is derived from an EMBL/GenBank/DDBJ whole genome shotgun (WGS) entry which is preliminary data.</text>
</comment>
<sequence length="167" mass="18688">MMRNLYQCSIPVSPIYPLCVVKEESTRHALWGCRCLKDVRLEFPFKKYWTGGTGWYMTNTDAAINMEEQKIGFGLVIRDDNGFVMACSSQSASATFSPLVAEAEAILRGLQFVLDTCLLPVVLELDAAVVVKWINKGSNQRSDIGLVLEEISILIRRIGRVVVQFVP</sequence>
<dbReference type="GO" id="GO:0004523">
    <property type="term" value="F:RNA-DNA hybrid ribonuclease activity"/>
    <property type="evidence" value="ECO:0007669"/>
    <property type="project" value="InterPro"/>
</dbReference>
<dbReference type="Gene3D" id="3.30.420.10">
    <property type="entry name" value="Ribonuclease H-like superfamily/Ribonuclease H"/>
    <property type="match status" value="1"/>
</dbReference>
<evidence type="ECO:0000313" key="3">
    <source>
        <dbReference type="Proteomes" id="UP001280121"/>
    </source>
</evidence>
<dbReference type="PANTHER" id="PTHR47074">
    <property type="entry name" value="BNAC02G40300D PROTEIN"/>
    <property type="match status" value="1"/>
</dbReference>
<organism evidence="2 3">
    <name type="scientific">Dipteronia dyeriana</name>
    <dbReference type="NCBI Taxonomy" id="168575"/>
    <lineage>
        <taxon>Eukaryota</taxon>
        <taxon>Viridiplantae</taxon>
        <taxon>Streptophyta</taxon>
        <taxon>Embryophyta</taxon>
        <taxon>Tracheophyta</taxon>
        <taxon>Spermatophyta</taxon>
        <taxon>Magnoliopsida</taxon>
        <taxon>eudicotyledons</taxon>
        <taxon>Gunneridae</taxon>
        <taxon>Pentapetalae</taxon>
        <taxon>rosids</taxon>
        <taxon>malvids</taxon>
        <taxon>Sapindales</taxon>
        <taxon>Sapindaceae</taxon>
        <taxon>Hippocastanoideae</taxon>
        <taxon>Acereae</taxon>
        <taxon>Dipteronia</taxon>
    </lineage>
</organism>
<dbReference type="InterPro" id="IPR036397">
    <property type="entry name" value="RNaseH_sf"/>
</dbReference>
<proteinExistence type="predicted"/>
<protein>
    <recommendedName>
        <fullName evidence="1">RNase H type-1 domain-containing protein</fullName>
    </recommendedName>
</protein>
<dbReference type="Proteomes" id="UP001280121">
    <property type="component" value="Unassembled WGS sequence"/>
</dbReference>
<evidence type="ECO:0000259" key="1">
    <source>
        <dbReference type="Pfam" id="PF13456"/>
    </source>
</evidence>
<dbReference type="GO" id="GO:0003676">
    <property type="term" value="F:nucleic acid binding"/>
    <property type="evidence" value="ECO:0007669"/>
    <property type="project" value="InterPro"/>
</dbReference>
<dbReference type="InterPro" id="IPR052929">
    <property type="entry name" value="RNase_H-like_EbsB-rel"/>
</dbReference>
<gene>
    <name evidence="2" type="ORF">Ddye_015690</name>
</gene>
<dbReference type="AlphaFoldDB" id="A0AAD9U622"/>